<evidence type="ECO:0000313" key="6">
    <source>
        <dbReference type="Proteomes" id="UP000094271"/>
    </source>
</evidence>
<evidence type="ECO:0000256" key="3">
    <source>
        <dbReference type="ARBA" id="ARBA00022729"/>
    </source>
</evidence>
<reference evidence="5 6" key="1">
    <citation type="submission" date="2016-08" db="EMBL/GenBank/DDBJ databases">
        <authorList>
            <person name="Seilhamer J.J."/>
        </authorList>
    </citation>
    <scope>NUCLEOTIDE SEQUENCE [LARGE SCALE GENOMIC DNA]</scope>
    <source>
        <strain evidence="5 6">NML150140-1</strain>
    </source>
</reference>
<evidence type="ECO:0000256" key="4">
    <source>
        <dbReference type="SAM" id="MobiDB-lite"/>
    </source>
</evidence>
<keyword evidence="2" id="KW-0813">Transport</keyword>
<evidence type="ECO:0000256" key="2">
    <source>
        <dbReference type="ARBA" id="ARBA00022448"/>
    </source>
</evidence>
<name>A0A1E3USN0_9FIRM</name>
<feature type="region of interest" description="Disordered" evidence="4">
    <location>
        <begin position="30"/>
        <end position="55"/>
    </location>
</feature>
<dbReference type="SUPFAM" id="SSF53850">
    <property type="entry name" value="Periplasmic binding protein-like II"/>
    <property type="match status" value="1"/>
</dbReference>
<evidence type="ECO:0008006" key="7">
    <source>
        <dbReference type="Google" id="ProtNLM"/>
    </source>
</evidence>
<dbReference type="PANTHER" id="PTHR30061:SF50">
    <property type="entry name" value="MALTOSE_MALTODEXTRIN-BINDING PERIPLASMIC PROTEIN"/>
    <property type="match status" value="1"/>
</dbReference>
<dbReference type="AlphaFoldDB" id="A0A1E3USN0"/>
<dbReference type="GO" id="GO:1901982">
    <property type="term" value="F:maltose binding"/>
    <property type="evidence" value="ECO:0007669"/>
    <property type="project" value="TreeGrafter"/>
</dbReference>
<evidence type="ECO:0000313" key="5">
    <source>
        <dbReference type="EMBL" id="ODR56134.1"/>
    </source>
</evidence>
<dbReference type="InterPro" id="IPR006059">
    <property type="entry name" value="SBP"/>
</dbReference>
<dbReference type="PANTHER" id="PTHR30061">
    <property type="entry name" value="MALTOSE-BINDING PERIPLASMIC PROTEIN"/>
    <property type="match status" value="1"/>
</dbReference>
<organism evidence="5 6">
    <name type="scientific">Eisenbergiella tayi</name>
    <dbReference type="NCBI Taxonomy" id="1432052"/>
    <lineage>
        <taxon>Bacteria</taxon>
        <taxon>Bacillati</taxon>
        <taxon>Bacillota</taxon>
        <taxon>Clostridia</taxon>
        <taxon>Lachnospirales</taxon>
        <taxon>Lachnospiraceae</taxon>
        <taxon>Eisenbergiella</taxon>
    </lineage>
</organism>
<dbReference type="EMBL" id="MEHA01000001">
    <property type="protein sequence ID" value="ODR56134.1"/>
    <property type="molecule type" value="Genomic_DNA"/>
</dbReference>
<keyword evidence="3" id="KW-0732">Signal</keyword>
<dbReference type="GO" id="GO:0055052">
    <property type="term" value="C:ATP-binding cassette (ABC) transporter complex, substrate-binding subunit-containing"/>
    <property type="evidence" value="ECO:0007669"/>
    <property type="project" value="TreeGrafter"/>
</dbReference>
<feature type="compositionally biased region" description="Basic and acidic residues" evidence="4">
    <location>
        <begin position="38"/>
        <end position="51"/>
    </location>
</feature>
<dbReference type="PROSITE" id="PS51257">
    <property type="entry name" value="PROKAR_LIPOPROTEIN"/>
    <property type="match status" value="1"/>
</dbReference>
<dbReference type="Pfam" id="PF13416">
    <property type="entry name" value="SBP_bac_8"/>
    <property type="match status" value="1"/>
</dbReference>
<protein>
    <recommendedName>
        <fullName evidence="7">ABC transporter substrate-binding protein</fullName>
    </recommendedName>
</protein>
<dbReference type="GO" id="GO:0042956">
    <property type="term" value="P:maltodextrin transmembrane transport"/>
    <property type="evidence" value="ECO:0007669"/>
    <property type="project" value="TreeGrafter"/>
</dbReference>
<sequence length="442" mass="48281">MSKKFIAFITAAGMLAGILSGCGTNGNNSGNIGTSDEVSSKETEKQADSKETSSTIAGNAEEEILFWHSYSEGEEKIFQEQVLTAFEKVHPEIHVNAVRMPYEGMDQQLITAVSGDAAPDVMRMDITWVAQMAKLGALEAVDGMDGFEGIKGNALESSMVTNLYGGNYYGLPLNANTTVAIYNKKLLTEYGFSQPPETLEELLAAKDKADPAGEKWLFAVQGTYNWAMLPFLWTLGGSVTDADFTKASGYLNSEATVKALETVRQWYEDGIIGPSVMGEQPDTWGGMSGNNYGMIVEGPWYYSSSQEAQDTTIPALLPSVEGRSISIIGGEDVVMTSTSKHKEAAWTFMKFLMEDEQQLAMSKAGMIPTMKTAMDQVDTSESPYVEIYMEQLKSANPRTPSAQWPQIEETLNQAFELVFRGEKSARDALDEAAETIDELLAE</sequence>
<comment type="similarity">
    <text evidence="1">Belongs to the bacterial solute-binding protein 1 family.</text>
</comment>
<dbReference type="Proteomes" id="UP000094271">
    <property type="component" value="Unassembled WGS sequence"/>
</dbReference>
<dbReference type="GO" id="GO:0015768">
    <property type="term" value="P:maltose transport"/>
    <property type="evidence" value="ECO:0007669"/>
    <property type="project" value="TreeGrafter"/>
</dbReference>
<accession>A0A1E3USN0</accession>
<dbReference type="Gene3D" id="3.40.190.10">
    <property type="entry name" value="Periplasmic binding protein-like II"/>
    <property type="match status" value="2"/>
</dbReference>
<gene>
    <name evidence="5" type="ORF">BEI59_00530</name>
</gene>
<proteinExistence type="inferred from homology"/>
<comment type="caution">
    <text evidence="5">The sequence shown here is derived from an EMBL/GenBank/DDBJ whole genome shotgun (WGS) entry which is preliminary data.</text>
</comment>
<evidence type="ECO:0000256" key="1">
    <source>
        <dbReference type="ARBA" id="ARBA00008520"/>
    </source>
</evidence>